<feature type="compositionally biased region" description="Acidic residues" evidence="1">
    <location>
        <begin position="1"/>
        <end position="16"/>
    </location>
</feature>
<accession>A0A9W6HMV7</accession>
<dbReference type="RefSeq" id="WP_204963853.1">
    <property type="nucleotide sequence ID" value="NZ_BAAAUR010000001.1"/>
</dbReference>
<reference evidence="2" key="2">
    <citation type="submission" date="2023-01" db="EMBL/GenBank/DDBJ databases">
        <authorList>
            <person name="Sun Q."/>
            <person name="Evtushenko L."/>
        </authorList>
    </citation>
    <scope>NUCLEOTIDE SEQUENCE</scope>
    <source>
        <strain evidence="2">VKM Ac-1940</strain>
    </source>
</reference>
<feature type="region of interest" description="Disordered" evidence="1">
    <location>
        <begin position="1"/>
        <end position="21"/>
    </location>
</feature>
<keyword evidence="3" id="KW-1185">Reference proteome</keyword>
<dbReference type="Proteomes" id="UP001142291">
    <property type="component" value="Unassembled WGS sequence"/>
</dbReference>
<evidence type="ECO:0000256" key="1">
    <source>
        <dbReference type="SAM" id="MobiDB-lite"/>
    </source>
</evidence>
<gene>
    <name evidence="2" type="ORF">GCM10017591_17370</name>
</gene>
<reference evidence="2" key="1">
    <citation type="journal article" date="2014" name="Int. J. Syst. Evol. Microbiol.">
        <title>Complete genome sequence of Corynebacterium casei LMG S-19264T (=DSM 44701T), isolated from a smear-ripened cheese.</title>
        <authorList>
            <consortium name="US DOE Joint Genome Institute (JGI-PGF)"/>
            <person name="Walter F."/>
            <person name="Albersmeier A."/>
            <person name="Kalinowski J."/>
            <person name="Ruckert C."/>
        </authorList>
    </citation>
    <scope>NUCLEOTIDE SEQUENCE</scope>
    <source>
        <strain evidence="2">VKM Ac-1940</strain>
    </source>
</reference>
<name>A0A9W6HMV7_9MICO</name>
<proteinExistence type="predicted"/>
<organism evidence="2 3">
    <name type="scientific">Microbacterium dextranolyticum</name>
    <dbReference type="NCBI Taxonomy" id="36806"/>
    <lineage>
        <taxon>Bacteria</taxon>
        <taxon>Bacillati</taxon>
        <taxon>Actinomycetota</taxon>
        <taxon>Actinomycetes</taxon>
        <taxon>Micrococcales</taxon>
        <taxon>Microbacteriaceae</taxon>
        <taxon>Microbacterium</taxon>
    </lineage>
</organism>
<comment type="caution">
    <text evidence="2">The sequence shown here is derived from an EMBL/GenBank/DDBJ whole genome shotgun (WGS) entry which is preliminary data.</text>
</comment>
<dbReference type="EMBL" id="BSER01000009">
    <property type="protein sequence ID" value="GLJ95674.1"/>
    <property type="molecule type" value="Genomic_DNA"/>
</dbReference>
<dbReference type="AlphaFoldDB" id="A0A9W6HMV7"/>
<evidence type="ECO:0000313" key="3">
    <source>
        <dbReference type="Proteomes" id="UP001142291"/>
    </source>
</evidence>
<sequence>MNADDFEPVEVPDDAPELPPWQEWVVPDGHPHRRFAVSRIPEGAPPAVQEGFARRRIQAVTGECPCGARVQWMDDDGDGARGEIRPVFAPHQMTCPAHDDQLIPAIRAFTQTLDGD</sequence>
<protein>
    <submittedName>
        <fullName evidence="2">Uncharacterized protein</fullName>
    </submittedName>
</protein>
<evidence type="ECO:0000313" key="2">
    <source>
        <dbReference type="EMBL" id="GLJ95674.1"/>
    </source>
</evidence>